<gene>
    <name evidence="2" type="ORF">HBJ55_14075</name>
</gene>
<dbReference type="SUPFAM" id="SSF56024">
    <property type="entry name" value="Phospholipase D/nuclease"/>
    <property type="match status" value="1"/>
</dbReference>
<dbReference type="InterPro" id="IPR025202">
    <property type="entry name" value="PLD-like_dom"/>
</dbReference>
<evidence type="ECO:0000313" key="3">
    <source>
        <dbReference type="Proteomes" id="UP001318321"/>
    </source>
</evidence>
<dbReference type="Pfam" id="PF13091">
    <property type="entry name" value="PLDc_2"/>
    <property type="match status" value="1"/>
</dbReference>
<proteinExistence type="predicted"/>
<reference evidence="2 3" key="1">
    <citation type="submission" date="2020-03" db="EMBL/GenBank/DDBJ databases">
        <title>Identification of Halomonas strains.</title>
        <authorList>
            <person name="Xiao Z."/>
            <person name="Dong F."/>
            <person name="Wang Z."/>
            <person name="Zhao J.-Y."/>
        </authorList>
    </citation>
    <scope>NUCLEOTIDE SEQUENCE [LARGE SCALE GENOMIC DNA]</scope>
    <source>
        <strain evidence="2 3">DX6</strain>
    </source>
</reference>
<sequence length="156" mass="16896">MKIKLAHNSKPGNHLSLLASLIESSEESILCSGWIKPEGIRALRPSIEKALGKSAKISIISNKAHTIGSSAKIIGRLTNVFHLMANKTHGTIHSKIYYFQTGASYNAIIGSANITKGGLSSSDELSVHLSGLVGDEIQKEIRVYLDEMQSNLRTQL</sequence>
<dbReference type="CDD" id="cd09117">
    <property type="entry name" value="PLDc_Bfil_DEXD_like"/>
    <property type="match status" value="1"/>
</dbReference>
<evidence type="ECO:0000259" key="1">
    <source>
        <dbReference type="Pfam" id="PF13091"/>
    </source>
</evidence>
<accession>A0ABX0PTH1</accession>
<keyword evidence="3" id="KW-1185">Reference proteome</keyword>
<dbReference type="Proteomes" id="UP001318321">
    <property type="component" value="Unassembled WGS sequence"/>
</dbReference>
<dbReference type="EMBL" id="JAAQTO010000039">
    <property type="protein sequence ID" value="NIC06555.1"/>
    <property type="molecule type" value="Genomic_DNA"/>
</dbReference>
<protein>
    <recommendedName>
        <fullName evidence="1">Phospholipase D-like domain-containing protein</fullName>
    </recommendedName>
</protein>
<name>A0ABX0PTH1_9GAMM</name>
<organism evidence="2 3">
    <name type="scientific">Billgrantia bachuensis</name>
    <dbReference type="NCBI Taxonomy" id="2717286"/>
    <lineage>
        <taxon>Bacteria</taxon>
        <taxon>Pseudomonadati</taxon>
        <taxon>Pseudomonadota</taxon>
        <taxon>Gammaproteobacteria</taxon>
        <taxon>Oceanospirillales</taxon>
        <taxon>Halomonadaceae</taxon>
        <taxon>Billgrantia</taxon>
    </lineage>
</organism>
<comment type="caution">
    <text evidence="2">The sequence shown here is derived from an EMBL/GenBank/DDBJ whole genome shotgun (WGS) entry which is preliminary data.</text>
</comment>
<dbReference type="RefSeq" id="WP_167116039.1">
    <property type="nucleotide sequence ID" value="NZ_JAAQTO010000039.1"/>
</dbReference>
<dbReference type="Gene3D" id="3.30.870.10">
    <property type="entry name" value="Endonuclease Chain A"/>
    <property type="match status" value="1"/>
</dbReference>
<evidence type="ECO:0000313" key="2">
    <source>
        <dbReference type="EMBL" id="NIC06555.1"/>
    </source>
</evidence>
<feature type="domain" description="Phospholipase D-like" evidence="1">
    <location>
        <begin position="41"/>
        <end position="147"/>
    </location>
</feature>